<dbReference type="GeneID" id="108663296"/>
<proteinExistence type="predicted"/>
<accession>A0AB32WRL9</accession>
<name>A0AB32WRL9_THECC</name>
<dbReference type="Gramene" id="Tc09v2_t022660.1">
    <property type="protein sequence ID" value="Tc09v2_p022660.1"/>
    <property type="gene ID" value="Tc09v2_g022660"/>
</dbReference>
<evidence type="ECO:0000256" key="1">
    <source>
        <dbReference type="SAM" id="MobiDB-lite"/>
    </source>
</evidence>
<organism evidence="2 3">
    <name type="scientific">Theobroma cacao</name>
    <name type="common">Cacao</name>
    <name type="synonym">Cocoa</name>
    <dbReference type="NCBI Taxonomy" id="3641"/>
    <lineage>
        <taxon>Eukaryota</taxon>
        <taxon>Viridiplantae</taxon>
        <taxon>Streptophyta</taxon>
        <taxon>Embryophyta</taxon>
        <taxon>Tracheophyta</taxon>
        <taxon>Spermatophyta</taxon>
        <taxon>Magnoliopsida</taxon>
        <taxon>eudicotyledons</taxon>
        <taxon>Gunneridae</taxon>
        <taxon>Pentapetalae</taxon>
        <taxon>rosids</taxon>
        <taxon>malvids</taxon>
        <taxon>Malvales</taxon>
        <taxon>Malvaceae</taxon>
        <taxon>Byttnerioideae</taxon>
        <taxon>Theobroma</taxon>
    </lineage>
</organism>
<evidence type="ECO:0000313" key="3">
    <source>
        <dbReference type="RefSeq" id="XP_017982398.1"/>
    </source>
</evidence>
<reference evidence="2" key="1">
    <citation type="journal article" date="1997" name="Nucleic Acids Res.">
        <title>tRNAscan-SE: a program for improved detection of transfer RNA genes in genomic sequence.</title>
        <authorList>
            <person name="Lowe T.M."/>
            <person name="Eddy S.R."/>
        </authorList>
    </citation>
    <scope>NUCLEOTIDE SEQUENCE [LARGE SCALE GENOMIC DNA]</scope>
    <source>
        <strain evidence="2">r\B97-61/B2</strain>
    </source>
</reference>
<reference evidence="3" key="2">
    <citation type="submission" date="2025-08" db="UniProtKB">
        <authorList>
            <consortium name="RefSeq"/>
        </authorList>
    </citation>
    <scope>IDENTIFICATION</scope>
</reference>
<dbReference type="RefSeq" id="XP_017982398.1">
    <property type="nucleotide sequence ID" value="XM_018126909.1"/>
</dbReference>
<sequence length="148" mass="16992">MTCKEMKMKKMTWKEMKMKMKKNLKTMIAKLLVMIVIIMKNMSLLILKVIDDGTMVKGKHSKSRPRTTNASRKQVKNETSTHDSHRSTSIDLGANVDDTSSRSRDRGLSVGLQTLVDPSDRLHITLIGERYVILHYNEIVIFVINFNI</sequence>
<dbReference type="AlphaFoldDB" id="A0AB32WRL9"/>
<gene>
    <name evidence="3" type="primary">LOC108663296</name>
</gene>
<feature type="region of interest" description="Disordered" evidence="1">
    <location>
        <begin position="56"/>
        <end position="105"/>
    </location>
</feature>
<protein>
    <submittedName>
        <fullName evidence="3">Uncharacterized protein LOC108663296</fullName>
    </submittedName>
</protein>
<evidence type="ECO:0000313" key="2">
    <source>
        <dbReference type="Proteomes" id="UP000694886"/>
    </source>
</evidence>
<dbReference type="Proteomes" id="UP000694886">
    <property type="component" value="Chromosome 9"/>
</dbReference>
<feature type="compositionally biased region" description="Basic and acidic residues" evidence="1">
    <location>
        <begin position="75"/>
        <end position="88"/>
    </location>
</feature>
<dbReference type="KEGG" id="tcc:108663296"/>